<dbReference type="PROSITE" id="PS50222">
    <property type="entry name" value="EF_HAND_2"/>
    <property type="match status" value="2"/>
</dbReference>
<feature type="domain" description="EF-hand" evidence="5">
    <location>
        <begin position="318"/>
        <end position="353"/>
    </location>
</feature>
<evidence type="ECO:0000313" key="7">
    <source>
        <dbReference type="Proteomes" id="UP000694845"/>
    </source>
</evidence>
<dbReference type="Pfam" id="PF01734">
    <property type="entry name" value="Patatin"/>
    <property type="match status" value="1"/>
</dbReference>
<feature type="compositionally biased region" description="Basic and acidic residues" evidence="4">
    <location>
        <begin position="279"/>
        <end position="289"/>
    </location>
</feature>
<evidence type="ECO:0000256" key="2">
    <source>
        <dbReference type="ARBA" id="ARBA00023098"/>
    </source>
</evidence>
<feature type="short sequence motif" description="GXGXXG" evidence="3">
    <location>
        <begin position="39"/>
        <end position="44"/>
    </location>
</feature>
<dbReference type="AlphaFoldDB" id="A0A8B7Y2M1"/>
<dbReference type="Proteomes" id="UP000694845">
    <property type="component" value="Unplaced"/>
</dbReference>
<evidence type="ECO:0000256" key="3">
    <source>
        <dbReference type="PROSITE-ProRule" id="PRU01161"/>
    </source>
</evidence>
<keyword evidence="1" id="KW-0106">Calcium</keyword>
<feature type="domain" description="EF-hand" evidence="5">
    <location>
        <begin position="372"/>
        <end position="401"/>
    </location>
</feature>
<dbReference type="RefSeq" id="XP_022087424.1">
    <property type="nucleotide sequence ID" value="XM_022231732.1"/>
</dbReference>
<dbReference type="PANTHER" id="PTHR46394:SF1">
    <property type="entry name" value="PNPLA DOMAIN-CONTAINING PROTEIN"/>
    <property type="match status" value="1"/>
</dbReference>
<dbReference type="PROSITE" id="PS51635">
    <property type="entry name" value="PNPLA"/>
    <property type="match status" value="1"/>
</dbReference>
<dbReference type="OrthoDB" id="412240at2759"/>
<dbReference type="Gene3D" id="1.10.238.10">
    <property type="entry name" value="EF-hand"/>
    <property type="match status" value="1"/>
</dbReference>
<accession>A0A8B7Y2M1</accession>
<dbReference type="CDD" id="cd07207">
    <property type="entry name" value="Pat_ExoU_VipD_like"/>
    <property type="match status" value="1"/>
</dbReference>
<keyword evidence="2 3" id="KW-0443">Lipid metabolism</keyword>
<feature type="short sequence motif" description="GXSXG" evidence="3">
    <location>
        <begin position="68"/>
        <end position="72"/>
    </location>
</feature>
<dbReference type="InterPro" id="IPR002048">
    <property type="entry name" value="EF_hand_dom"/>
</dbReference>
<evidence type="ECO:0000256" key="1">
    <source>
        <dbReference type="ARBA" id="ARBA00022837"/>
    </source>
</evidence>
<dbReference type="PROSITE" id="PS00018">
    <property type="entry name" value="EF_HAND_1"/>
    <property type="match status" value="2"/>
</dbReference>
<evidence type="ECO:0000313" key="8">
    <source>
        <dbReference type="RefSeq" id="XP_022087424.1"/>
    </source>
</evidence>
<dbReference type="SUPFAM" id="SSF52151">
    <property type="entry name" value="FabD/lysophospholipase-like"/>
    <property type="match status" value="1"/>
</dbReference>
<dbReference type="KEGG" id="aplc:110977509"/>
<gene>
    <name evidence="8" type="primary">LOC110977509</name>
</gene>
<dbReference type="InterPro" id="IPR002641">
    <property type="entry name" value="PNPLA_dom"/>
</dbReference>
<dbReference type="OMA" id="DERACKH"/>
<feature type="region of interest" description="Disordered" evidence="4">
    <location>
        <begin position="279"/>
        <end position="313"/>
    </location>
</feature>
<dbReference type="GO" id="GO:0005509">
    <property type="term" value="F:calcium ion binding"/>
    <property type="evidence" value="ECO:0007669"/>
    <property type="project" value="InterPro"/>
</dbReference>
<dbReference type="InterPro" id="IPR052580">
    <property type="entry name" value="Lipid_Hydrolase"/>
</dbReference>
<feature type="active site" description="Nucleophile" evidence="3">
    <location>
        <position position="70"/>
    </location>
</feature>
<evidence type="ECO:0000259" key="5">
    <source>
        <dbReference type="PROSITE" id="PS50222"/>
    </source>
</evidence>
<keyword evidence="3" id="KW-0378">Hydrolase</keyword>
<organism evidence="7 8">
    <name type="scientific">Acanthaster planci</name>
    <name type="common">Crown-of-thorns starfish</name>
    <dbReference type="NCBI Taxonomy" id="133434"/>
    <lineage>
        <taxon>Eukaryota</taxon>
        <taxon>Metazoa</taxon>
        <taxon>Echinodermata</taxon>
        <taxon>Eleutherozoa</taxon>
        <taxon>Asterozoa</taxon>
        <taxon>Asteroidea</taxon>
        <taxon>Valvatacea</taxon>
        <taxon>Valvatida</taxon>
        <taxon>Acanthasteridae</taxon>
        <taxon>Acanthaster</taxon>
    </lineage>
</organism>
<dbReference type="SUPFAM" id="SSF47473">
    <property type="entry name" value="EF-hand"/>
    <property type="match status" value="1"/>
</dbReference>
<feature type="active site" description="Proton acceptor" evidence="3">
    <location>
        <position position="212"/>
    </location>
</feature>
<keyword evidence="3" id="KW-0442">Lipid degradation</keyword>
<dbReference type="GeneID" id="110977509"/>
<dbReference type="Gene3D" id="3.40.1090.10">
    <property type="entry name" value="Cytosolic phospholipase A2 catalytic domain"/>
    <property type="match status" value="2"/>
</dbReference>
<dbReference type="GO" id="GO:0016787">
    <property type="term" value="F:hydrolase activity"/>
    <property type="evidence" value="ECO:0007669"/>
    <property type="project" value="UniProtKB-UniRule"/>
</dbReference>
<evidence type="ECO:0000256" key="4">
    <source>
        <dbReference type="SAM" id="MobiDB-lite"/>
    </source>
</evidence>
<keyword evidence="7" id="KW-1185">Reference proteome</keyword>
<feature type="short sequence motif" description="DGA/G" evidence="3">
    <location>
        <begin position="212"/>
        <end position="214"/>
    </location>
</feature>
<dbReference type="SMART" id="SM00054">
    <property type="entry name" value="EFh"/>
    <property type="match status" value="2"/>
</dbReference>
<reference evidence="8" key="1">
    <citation type="submission" date="2025-08" db="UniProtKB">
        <authorList>
            <consortium name="RefSeq"/>
        </authorList>
    </citation>
    <scope>IDENTIFICATION</scope>
</reference>
<sequence>MSRTNDIRVHFKRKPILTPEESEELAGYEFPFENLALQGGGSKGLAYVGALRVLEEVGITQNLKRFSGTSIGAMMAAFVALGYDSFEMEDMFSFNVSTLFTDARFGLIGAAFNLYRKMGAHPANKLMEYFHERICNKFGNPELTFQQLYQKTGRELCLTTVSLNRLGAEYLHVKTTPDMPIALAIRASTAVPGLMMPIRYKVMSKEEDVFVDGGVLHNYPIDCFDGWYLSLDQENSFLRRFHDALSIASDRFAGNNEKTIGAVLYSENEAESFKTALEERANTHRKAEDTIALPDTKRSRKRSHAHEEKSRLSLSSRQALAKFVAVLNRHDKDQSGTISRQEFKESLEGAAELAFTCEDAKLLFGSDSCNPDAIFDLLDINGNGEIEFDELMAFAEKKGVDMMEALRGFERQADFSHVTGLFSALVETLVVNANRISFKNENIDRTIGINTGYLGSTDFLMEPDDRKYIIQCGKMGTIYFLREYIKRHNLQKKTDVIDCEATAETVVSKDGTLKREATDEASNI</sequence>
<dbReference type="Pfam" id="PF13202">
    <property type="entry name" value="EF-hand_5"/>
    <property type="match status" value="2"/>
</dbReference>
<protein>
    <submittedName>
        <fullName evidence="8">Uncharacterized protein LOC110977509 isoform X1</fullName>
    </submittedName>
</protein>
<dbReference type="CDD" id="cd00051">
    <property type="entry name" value="EFh"/>
    <property type="match status" value="1"/>
</dbReference>
<dbReference type="InterPro" id="IPR011992">
    <property type="entry name" value="EF-hand-dom_pair"/>
</dbReference>
<dbReference type="InterPro" id="IPR016035">
    <property type="entry name" value="Acyl_Trfase/lysoPLipase"/>
</dbReference>
<proteinExistence type="predicted"/>
<dbReference type="GO" id="GO:0016042">
    <property type="term" value="P:lipid catabolic process"/>
    <property type="evidence" value="ECO:0007669"/>
    <property type="project" value="UniProtKB-UniRule"/>
</dbReference>
<dbReference type="InterPro" id="IPR018247">
    <property type="entry name" value="EF_Hand_1_Ca_BS"/>
</dbReference>
<dbReference type="PANTHER" id="PTHR46394">
    <property type="entry name" value="ANNEXIN"/>
    <property type="match status" value="1"/>
</dbReference>
<feature type="domain" description="PNPLA" evidence="6">
    <location>
        <begin position="35"/>
        <end position="225"/>
    </location>
</feature>
<evidence type="ECO:0000259" key="6">
    <source>
        <dbReference type="PROSITE" id="PS51635"/>
    </source>
</evidence>
<name>A0A8B7Y2M1_ACAPL</name>